<keyword evidence="11" id="KW-1185">Reference proteome</keyword>
<dbReference type="SMART" id="SM01389">
    <property type="entry name" value="Spt4"/>
    <property type="match status" value="1"/>
</dbReference>
<comment type="similarity">
    <text evidence="3 8">Belongs to the SPT4 family.</text>
</comment>
<evidence type="ECO:0000256" key="3">
    <source>
        <dbReference type="ARBA" id="ARBA00010464"/>
    </source>
</evidence>
<feature type="domain" description="Spt4/RpoE2 zinc finger" evidence="9">
    <location>
        <begin position="6"/>
        <end position="83"/>
    </location>
</feature>
<evidence type="ECO:0000259" key="9">
    <source>
        <dbReference type="SMART" id="SM01389"/>
    </source>
</evidence>
<name>A0A1V8SIM5_9PEZI</name>
<dbReference type="CDD" id="cd07973">
    <property type="entry name" value="Spt4"/>
    <property type="match status" value="1"/>
</dbReference>
<dbReference type="FunCoup" id="A0A1V8SIM5">
    <property type="interactions" value="799"/>
</dbReference>
<dbReference type="GO" id="GO:0000775">
    <property type="term" value="C:chromosome, centromeric region"/>
    <property type="evidence" value="ECO:0007669"/>
    <property type="project" value="UniProtKB-SubCell"/>
</dbReference>
<comment type="function">
    <text evidence="8">The SPT4-SPT5 complex mediates both activation and inhibition of transcription elongation, and plays a role in pre-mRNA processing. This complex seems to be important for the stability of the RNA polymerase II elongation machinery on the chromatin template but not for the inherent ability of this machinery to translocate down the gene.</text>
</comment>
<dbReference type="PANTHER" id="PTHR12882">
    <property type="entry name" value="SUPPRESSOR OF TY 4"/>
    <property type="match status" value="1"/>
</dbReference>
<dbReference type="GO" id="GO:0003746">
    <property type="term" value="F:translation elongation factor activity"/>
    <property type="evidence" value="ECO:0007669"/>
    <property type="project" value="UniProtKB-KW"/>
</dbReference>
<evidence type="ECO:0000313" key="10">
    <source>
        <dbReference type="EMBL" id="OQN98721.1"/>
    </source>
</evidence>
<organism evidence="10 11">
    <name type="scientific">Cryoendolithus antarcticus</name>
    <dbReference type="NCBI Taxonomy" id="1507870"/>
    <lineage>
        <taxon>Eukaryota</taxon>
        <taxon>Fungi</taxon>
        <taxon>Dikarya</taxon>
        <taxon>Ascomycota</taxon>
        <taxon>Pezizomycotina</taxon>
        <taxon>Dothideomycetes</taxon>
        <taxon>Dothideomycetidae</taxon>
        <taxon>Cladosporiales</taxon>
        <taxon>Cladosporiaceae</taxon>
        <taxon>Cryoendolithus</taxon>
    </lineage>
</organism>
<dbReference type="EMBL" id="NAJO01000044">
    <property type="protein sequence ID" value="OQN98721.1"/>
    <property type="molecule type" value="Genomic_DNA"/>
</dbReference>
<dbReference type="PANTHER" id="PTHR12882:SF1">
    <property type="entry name" value="TRANSCRIPTION ELONGATION FACTOR SPT4"/>
    <property type="match status" value="1"/>
</dbReference>
<dbReference type="InterPro" id="IPR009287">
    <property type="entry name" value="Spt4"/>
</dbReference>
<evidence type="ECO:0000256" key="7">
    <source>
        <dbReference type="ARBA" id="ARBA00023328"/>
    </source>
</evidence>
<dbReference type="Proteomes" id="UP000192596">
    <property type="component" value="Unassembled WGS sequence"/>
</dbReference>
<dbReference type="Gene3D" id="3.30.40.210">
    <property type="match status" value="1"/>
</dbReference>
<evidence type="ECO:0000256" key="1">
    <source>
        <dbReference type="ARBA" id="ARBA00004123"/>
    </source>
</evidence>
<evidence type="ECO:0000256" key="5">
    <source>
        <dbReference type="ARBA" id="ARBA00023163"/>
    </source>
</evidence>
<dbReference type="PIRSF" id="PIRSF025023">
    <property type="entry name" value="Spt4"/>
    <property type="match status" value="1"/>
</dbReference>
<dbReference type="SUPFAM" id="SSF63393">
    <property type="entry name" value="RNA polymerase subunits"/>
    <property type="match status" value="1"/>
</dbReference>
<dbReference type="Pfam" id="PF06093">
    <property type="entry name" value="Spt4"/>
    <property type="match status" value="1"/>
</dbReference>
<dbReference type="InterPro" id="IPR038510">
    <property type="entry name" value="Spt4_sf"/>
</dbReference>
<dbReference type="GO" id="GO:0032044">
    <property type="term" value="C:DSIF complex"/>
    <property type="evidence" value="ECO:0007669"/>
    <property type="project" value="TreeGrafter"/>
</dbReference>
<keyword evidence="10" id="KW-0251">Elongation factor</keyword>
<accession>A0A1V8SIM5</accession>
<dbReference type="GO" id="GO:0008270">
    <property type="term" value="F:zinc ion binding"/>
    <property type="evidence" value="ECO:0007669"/>
    <property type="project" value="InterPro"/>
</dbReference>
<evidence type="ECO:0000256" key="4">
    <source>
        <dbReference type="ARBA" id="ARBA00020182"/>
    </source>
</evidence>
<evidence type="ECO:0000256" key="8">
    <source>
        <dbReference type="PIRNR" id="PIRNR025023"/>
    </source>
</evidence>
<dbReference type="AlphaFoldDB" id="A0A1V8SIM5"/>
<keyword evidence="10" id="KW-0648">Protein biosynthesis</keyword>
<keyword evidence="7" id="KW-0137">Centromere</keyword>
<dbReference type="InterPro" id="IPR022800">
    <property type="entry name" value="Spt4/RpoE2_Znf"/>
</dbReference>
<dbReference type="GO" id="GO:0006355">
    <property type="term" value="P:regulation of DNA-templated transcription"/>
    <property type="evidence" value="ECO:0007669"/>
    <property type="project" value="InterPro"/>
</dbReference>
<evidence type="ECO:0000256" key="6">
    <source>
        <dbReference type="ARBA" id="ARBA00023242"/>
    </source>
</evidence>
<evidence type="ECO:0000313" key="11">
    <source>
        <dbReference type="Proteomes" id="UP000192596"/>
    </source>
</evidence>
<keyword evidence="6 8" id="KW-0539">Nucleus</keyword>
<protein>
    <recommendedName>
        <fullName evidence="4 8">Transcription elongation factor SPT4</fullName>
    </recommendedName>
</protein>
<gene>
    <name evidence="10" type="ORF">B0A48_15387</name>
</gene>
<proteinExistence type="inferred from homology"/>
<dbReference type="GO" id="GO:0000993">
    <property type="term" value="F:RNA polymerase II complex binding"/>
    <property type="evidence" value="ECO:0007669"/>
    <property type="project" value="TreeGrafter"/>
</dbReference>
<keyword evidence="5 8" id="KW-0804">Transcription</keyword>
<dbReference type="GO" id="GO:0140673">
    <property type="term" value="P:transcription elongation-coupled chromatin remodeling"/>
    <property type="evidence" value="ECO:0007669"/>
    <property type="project" value="InterPro"/>
</dbReference>
<dbReference type="OrthoDB" id="248751at2759"/>
<dbReference type="STRING" id="1507870.A0A1V8SIM5"/>
<comment type="caution">
    <text evidence="10">The sequence shown here is derived from an EMBL/GenBank/DDBJ whole genome shotgun (WGS) entry which is preliminary data.</text>
</comment>
<reference evidence="11" key="1">
    <citation type="submission" date="2017-03" db="EMBL/GenBank/DDBJ databases">
        <title>Genomes of endolithic fungi from Antarctica.</title>
        <authorList>
            <person name="Coleine C."/>
            <person name="Masonjones S."/>
            <person name="Stajich J.E."/>
        </authorList>
    </citation>
    <scope>NUCLEOTIDE SEQUENCE [LARGE SCALE GENOMIC DNA]</scope>
    <source>
        <strain evidence="11">CCFEE 5527</strain>
    </source>
</reference>
<dbReference type="InterPro" id="IPR029040">
    <property type="entry name" value="RPABC4/Spt4"/>
</dbReference>
<comment type="subcellular location">
    <subcellularLocation>
        <location evidence="2">Chromosome</location>
        <location evidence="2">Centromere</location>
    </subcellularLocation>
    <subcellularLocation>
        <location evidence="1 8">Nucleus</location>
    </subcellularLocation>
</comment>
<evidence type="ECO:0000256" key="2">
    <source>
        <dbReference type="ARBA" id="ARBA00004584"/>
    </source>
</evidence>
<dbReference type="InParanoid" id="A0A1V8SIM5"/>
<sequence length="112" mass="12310">MSNRGLRACMVCSFVQSATKFLQNGCPNCEDFLEIRQNPDSLQECTSAVFEGMIALADPESSWVAKWQRLQGYTPGTYAVKVEGVLPDEYINAAENAGVHYIPRDGSTGEDI</sequence>